<feature type="compositionally biased region" description="Basic and acidic residues" evidence="1">
    <location>
        <begin position="103"/>
        <end position="127"/>
    </location>
</feature>
<protein>
    <submittedName>
        <fullName evidence="2">Uncharacterized protein</fullName>
    </submittedName>
</protein>
<sequence>MHTCGGCGKNFDDSDFASYWKHSIEDDCANANSGPAKSETKTTRDDAEVVFKPSGASFRPRSPPAPAARDRPSFDNRRGNDRDNNRGGFNRGGRGGGDFNRGGGRDDFNRGGGRDDFNRNGGGDRRSMGNNYSRDGDRSRTDNRRGGAPGYQPRYRSPSEVRQHHFKSGDDFKKPYEDKKPSYPSPDTKKSFDIKPNSPVKPTCNGDNEMMAPPELRKMIREEIKDALSGVLKQLSLA</sequence>
<evidence type="ECO:0000313" key="3">
    <source>
        <dbReference type="Proteomes" id="UP001626550"/>
    </source>
</evidence>
<evidence type="ECO:0000256" key="1">
    <source>
        <dbReference type="SAM" id="MobiDB-lite"/>
    </source>
</evidence>
<feature type="compositionally biased region" description="Basic and acidic residues" evidence="1">
    <location>
        <begin position="157"/>
        <end position="193"/>
    </location>
</feature>
<accession>A0ABD2QLH3</accession>
<dbReference type="EMBL" id="JBJKFK010000056">
    <property type="protein sequence ID" value="KAL3320379.1"/>
    <property type="molecule type" value="Genomic_DNA"/>
</dbReference>
<feature type="region of interest" description="Disordered" evidence="1">
    <location>
        <begin position="27"/>
        <end position="211"/>
    </location>
</feature>
<feature type="compositionally biased region" description="Gly residues" evidence="1">
    <location>
        <begin position="89"/>
        <end position="102"/>
    </location>
</feature>
<feature type="compositionally biased region" description="Basic and acidic residues" evidence="1">
    <location>
        <begin position="38"/>
        <end position="49"/>
    </location>
</feature>
<gene>
    <name evidence="2" type="ORF">Ciccas_000939</name>
</gene>
<name>A0ABD2QLH3_9PLAT</name>
<feature type="compositionally biased region" description="Basic and acidic residues" evidence="1">
    <location>
        <begin position="134"/>
        <end position="145"/>
    </location>
</feature>
<proteinExistence type="predicted"/>
<reference evidence="2 3" key="1">
    <citation type="submission" date="2024-11" db="EMBL/GenBank/DDBJ databases">
        <title>Adaptive evolution of stress response genes in parasites aligns with host niche diversity.</title>
        <authorList>
            <person name="Hahn C."/>
            <person name="Resl P."/>
        </authorList>
    </citation>
    <scope>NUCLEOTIDE SEQUENCE [LARGE SCALE GENOMIC DNA]</scope>
    <source>
        <strain evidence="2">EGGRZ-B1_66</strain>
        <tissue evidence="2">Body</tissue>
    </source>
</reference>
<feature type="compositionally biased region" description="Basic and acidic residues" evidence="1">
    <location>
        <begin position="68"/>
        <end position="85"/>
    </location>
</feature>
<evidence type="ECO:0000313" key="2">
    <source>
        <dbReference type="EMBL" id="KAL3320379.1"/>
    </source>
</evidence>
<comment type="caution">
    <text evidence="2">The sequence shown here is derived from an EMBL/GenBank/DDBJ whole genome shotgun (WGS) entry which is preliminary data.</text>
</comment>
<organism evidence="2 3">
    <name type="scientific">Cichlidogyrus casuarinus</name>
    <dbReference type="NCBI Taxonomy" id="1844966"/>
    <lineage>
        <taxon>Eukaryota</taxon>
        <taxon>Metazoa</taxon>
        <taxon>Spiralia</taxon>
        <taxon>Lophotrochozoa</taxon>
        <taxon>Platyhelminthes</taxon>
        <taxon>Monogenea</taxon>
        <taxon>Monopisthocotylea</taxon>
        <taxon>Dactylogyridea</taxon>
        <taxon>Ancyrocephalidae</taxon>
        <taxon>Cichlidogyrus</taxon>
    </lineage>
</organism>
<dbReference type="Proteomes" id="UP001626550">
    <property type="component" value="Unassembled WGS sequence"/>
</dbReference>
<keyword evidence="3" id="KW-1185">Reference proteome</keyword>
<dbReference type="AlphaFoldDB" id="A0ABD2QLH3"/>